<dbReference type="PANTHER" id="PTHR42336">
    <property type="entry name" value="THIOREDOXIN DOMAIN-CONTAINING PROTEIN-RELATED"/>
    <property type="match status" value="1"/>
</dbReference>
<dbReference type="RefSeq" id="XP_019048726.1">
    <property type="nucleotide sequence ID" value="XM_019189164.1"/>
</dbReference>
<name>A0A1B9G9G5_9TREE</name>
<dbReference type="SUPFAM" id="SSF52833">
    <property type="entry name" value="Thioredoxin-like"/>
    <property type="match status" value="1"/>
</dbReference>
<reference evidence="1" key="1">
    <citation type="submission" date="2013-07" db="EMBL/GenBank/DDBJ databases">
        <title>The Genome Sequence of Cryptococcus bestiolae CBS10118.</title>
        <authorList>
            <consortium name="The Broad Institute Genome Sequencing Platform"/>
            <person name="Cuomo C."/>
            <person name="Litvintseva A."/>
            <person name="Chen Y."/>
            <person name="Heitman J."/>
            <person name="Sun S."/>
            <person name="Springer D."/>
            <person name="Dromer F."/>
            <person name="Young S.K."/>
            <person name="Zeng Q."/>
            <person name="Gargeya S."/>
            <person name="Fitzgerald M."/>
            <person name="Abouelleil A."/>
            <person name="Alvarado L."/>
            <person name="Berlin A.M."/>
            <person name="Chapman S.B."/>
            <person name="Dewar J."/>
            <person name="Goldberg J."/>
            <person name="Griggs A."/>
            <person name="Gujja S."/>
            <person name="Hansen M."/>
            <person name="Howarth C."/>
            <person name="Imamovic A."/>
            <person name="Larimer J."/>
            <person name="McCowan C."/>
            <person name="Murphy C."/>
            <person name="Pearson M."/>
            <person name="Priest M."/>
            <person name="Roberts A."/>
            <person name="Saif S."/>
            <person name="Shea T."/>
            <person name="Sykes S."/>
            <person name="Wortman J."/>
            <person name="Nusbaum C."/>
            <person name="Birren B."/>
        </authorList>
    </citation>
    <scope>NUCLEOTIDE SEQUENCE [LARGE SCALE GENOMIC DNA]</scope>
    <source>
        <strain evidence="1">CBS 10118</strain>
    </source>
</reference>
<protein>
    <submittedName>
        <fullName evidence="1">Uncharacterized protein</fullName>
    </submittedName>
</protein>
<dbReference type="InterPro" id="IPR036249">
    <property type="entry name" value="Thioredoxin-like_sf"/>
</dbReference>
<dbReference type="GeneID" id="30206899"/>
<evidence type="ECO:0000313" key="2">
    <source>
        <dbReference type="EMBL" id="WVW81800.1"/>
    </source>
</evidence>
<evidence type="ECO:0000313" key="3">
    <source>
        <dbReference type="Proteomes" id="UP000092730"/>
    </source>
</evidence>
<sequence length="200" mass="22465">MTDYLRSYLPAIQSIIPQSSPTPASLPELTSRAPSLPDVNLEDGKPSLVAFVRHCGCPFAEKEINLLSEELKKNEQLRVIIVQHAELGQVEDWFDQIGGAKLFPDPTRYTLIPDPKRELYAKWGIGQLGWMGMINSSVMDNLKQLKEKDNIDLRSTGQGSYRWQNSGGFAIDTHGIVRWRKLAKDSSDICDYCEAAKTIL</sequence>
<dbReference type="EMBL" id="KI894019">
    <property type="protein sequence ID" value="OCF27656.1"/>
    <property type="molecule type" value="Genomic_DNA"/>
</dbReference>
<reference evidence="1" key="3">
    <citation type="submission" date="2014-01" db="EMBL/GenBank/DDBJ databases">
        <title>Evolution of pathogenesis and genome organization in the Tremellales.</title>
        <authorList>
            <person name="Cuomo C."/>
            <person name="Litvintseva A."/>
            <person name="Heitman J."/>
            <person name="Chen Y."/>
            <person name="Sun S."/>
            <person name="Springer D."/>
            <person name="Dromer F."/>
            <person name="Young S."/>
            <person name="Zeng Q."/>
            <person name="Chapman S."/>
            <person name="Gujja S."/>
            <person name="Saif S."/>
            <person name="Birren B."/>
        </authorList>
    </citation>
    <scope>NUCLEOTIDE SEQUENCE</scope>
    <source>
        <strain evidence="1">CBS 10118</strain>
    </source>
</reference>
<dbReference type="OrthoDB" id="40334at2759"/>
<dbReference type="AlphaFoldDB" id="A0A1B9G9G5"/>
<organism evidence="1">
    <name type="scientific">Kwoniella bestiolae CBS 10118</name>
    <dbReference type="NCBI Taxonomy" id="1296100"/>
    <lineage>
        <taxon>Eukaryota</taxon>
        <taxon>Fungi</taxon>
        <taxon>Dikarya</taxon>
        <taxon>Basidiomycota</taxon>
        <taxon>Agaricomycotina</taxon>
        <taxon>Tremellomycetes</taxon>
        <taxon>Tremellales</taxon>
        <taxon>Cryptococcaceae</taxon>
        <taxon>Kwoniella</taxon>
    </lineage>
</organism>
<dbReference type="Proteomes" id="UP000092730">
    <property type="component" value="Chromosome 2"/>
</dbReference>
<dbReference type="KEGG" id="kbi:30206899"/>
<dbReference type="Gene3D" id="3.40.30.10">
    <property type="entry name" value="Glutaredoxin"/>
    <property type="match status" value="1"/>
</dbReference>
<dbReference type="VEuPathDB" id="FungiDB:I302_02500"/>
<dbReference type="PANTHER" id="PTHR42336:SF1">
    <property type="entry name" value="ALKYL HYDROPEROXIDE REDUCTASE SUBUNIT C_ THIOL SPECIFIC ANTIOXIDANT DOMAIN-CONTAINING PROTEIN"/>
    <property type="match status" value="1"/>
</dbReference>
<reference evidence="2" key="2">
    <citation type="submission" date="2013-07" db="EMBL/GenBank/DDBJ databases">
        <authorList>
            <consortium name="The Broad Institute Genome Sequencing Platform"/>
            <person name="Cuomo C."/>
            <person name="Litvintseva A."/>
            <person name="Chen Y."/>
            <person name="Heitman J."/>
            <person name="Sun S."/>
            <person name="Springer D."/>
            <person name="Dromer F."/>
            <person name="Young S.K."/>
            <person name="Zeng Q."/>
            <person name="Gargeya S."/>
            <person name="Fitzgerald M."/>
            <person name="Abouelleil A."/>
            <person name="Alvarado L."/>
            <person name="Berlin A.M."/>
            <person name="Chapman S.B."/>
            <person name="Dewar J."/>
            <person name="Goldberg J."/>
            <person name="Griggs A."/>
            <person name="Gujja S."/>
            <person name="Hansen M."/>
            <person name="Howarth C."/>
            <person name="Imamovic A."/>
            <person name="Larimer J."/>
            <person name="McCowan C."/>
            <person name="Murphy C."/>
            <person name="Pearson M."/>
            <person name="Priest M."/>
            <person name="Roberts A."/>
            <person name="Saif S."/>
            <person name="Shea T."/>
            <person name="Sykes S."/>
            <person name="Wortman J."/>
            <person name="Nusbaum C."/>
            <person name="Birren B."/>
        </authorList>
    </citation>
    <scope>NUCLEOTIDE SEQUENCE</scope>
    <source>
        <strain evidence="2">CBS 10118</strain>
    </source>
</reference>
<evidence type="ECO:0000313" key="1">
    <source>
        <dbReference type="EMBL" id="OCF27656.1"/>
    </source>
</evidence>
<accession>A0A1B9G9G5</accession>
<keyword evidence="3" id="KW-1185">Reference proteome</keyword>
<proteinExistence type="predicted"/>
<dbReference type="EMBL" id="CP144542">
    <property type="protein sequence ID" value="WVW81800.1"/>
    <property type="molecule type" value="Genomic_DNA"/>
</dbReference>
<reference evidence="2" key="4">
    <citation type="submission" date="2024-02" db="EMBL/GenBank/DDBJ databases">
        <title>Comparative genomics of Cryptococcus and Kwoniella reveals pathogenesis evolution and contrasting modes of karyotype evolution via chromosome fusion or intercentromeric recombination.</title>
        <authorList>
            <person name="Coelho M.A."/>
            <person name="David-Palma M."/>
            <person name="Shea T."/>
            <person name="Bowers K."/>
            <person name="McGinley-Smith S."/>
            <person name="Mohammad A.W."/>
            <person name="Gnirke A."/>
            <person name="Yurkov A.M."/>
            <person name="Nowrousian M."/>
            <person name="Sun S."/>
            <person name="Cuomo C.A."/>
            <person name="Heitman J."/>
        </authorList>
    </citation>
    <scope>NUCLEOTIDE SEQUENCE</scope>
    <source>
        <strain evidence="2">CBS 10118</strain>
    </source>
</reference>
<gene>
    <name evidence="1" type="ORF">I302_02500</name>
    <name evidence="2" type="ORF">I302_103797</name>
</gene>